<dbReference type="Pfam" id="PF00403">
    <property type="entry name" value="HMA"/>
    <property type="match status" value="1"/>
</dbReference>
<evidence type="ECO:0000256" key="1">
    <source>
        <dbReference type="SAM" id="SignalP"/>
    </source>
</evidence>
<dbReference type="Gene3D" id="3.30.70.100">
    <property type="match status" value="1"/>
</dbReference>
<dbReference type="GO" id="GO:0046872">
    <property type="term" value="F:metal ion binding"/>
    <property type="evidence" value="ECO:0007669"/>
    <property type="project" value="InterPro"/>
</dbReference>
<name>A0A4Y8ANV0_9FLAO</name>
<gene>
    <name evidence="3" type="ORF">E2488_14775</name>
</gene>
<dbReference type="EMBL" id="SNQI01000006">
    <property type="protein sequence ID" value="TEW72126.1"/>
    <property type="molecule type" value="Genomic_DNA"/>
</dbReference>
<dbReference type="Proteomes" id="UP000298517">
    <property type="component" value="Unassembled WGS sequence"/>
</dbReference>
<accession>A0A4Y8ANV0</accession>
<evidence type="ECO:0000313" key="4">
    <source>
        <dbReference type="Proteomes" id="UP000298517"/>
    </source>
</evidence>
<dbReference type="OrthoDB" id="5513217at2"/>
<reference evidence="3 4" key="1">
    <citation type="journal article" date="2011" name="J. Microbiol.">
        <title>Gramella jeungdoensis sp. nov., isolated from a solar saltern in Korea.</title>
        <authorList>
            <person name="Joung Y."/>
            <person name="Kim H."/>
            <person name="Jang T."/>
            <person name="Ahn T.S."/>
            <person name="Joh K."/>
        </authorList>
    </citation>
    <scope>NUCLEOTIDE SEQUENCE [LARGE SCALE GENOMIC DNA]</scope>
    <source>
        <strain evidence="3 4">KCTC 23123</strain>
    </source>
</reference>
<dbReference type="InterPro" id="IPR006121">
    <property type="entry name" value="HMA_dom"/>
</dbReference>
<dbReference type="SUPFAM" id="SSF55008">
    <property type="entry name" value="HMA, heavy metal-associated domain"/>
    <property type="match status" value="1"/>
</dbReference>
<comment type="caution">
    <text evidence="3">The sequence shown here is derived from an EMBL/GenBank/DDBJ whole genome shotgun (WGS) entry which is preliminary data.</text>
</comment>
<proteinExistence type="predicted"/>
<keyword evidence="1" id="KW-0732">Signal</keyword>
<feature type="signal peptide" evidence="1">
    <location>
        <begin position="1"/>
        <end position="22"/>
    </location>
</feature>
<organism evidence="3 4">
    <name type="scientific">Gramella jeungdoensis</name>
    <dbReference type="NCBI Taxonomy" id="708091"/>
    <lineage>
        <taxon>Bacteria</taxon>
        <taxon>Pseudomonadati</taxon>
        <taxon>Bacteroidota</taxon>
        <taxon>Flavobacteriia</taxon>
        <taxon>Flavobacteriales</taxon>
        <taxon>Flavobacteriaceae</taxon>
        <taxon>Christiangramia</taxon>
    </lineage>
</organism>
<evidence type="ECO:0000313" key="3">
    <source>
        <dbReference type="EMBL" id="TEW72126.1"/>
    </source>
</evidence>
<feature type="domain" description="HMA" evidence="2">
    <location>
        <begin position="30"/>
        <end position="89"/>
    </location>
</feature>
<feature type="chain" id="PRO_5021392978" evidence="1">
    <location>
        <begin position="23"/>
        <end position="122"/>
    </location>
</feature>
<dbReference type="InterPro" id="IPR036163">
    <property type="entry name" value="HMA_dom_sf"/>
</dbReference>
<dbReference type="RefSeq" id="WP_134249150.1">
    <property type="nucleotide sequence ID" value="NZ_SNQI01000006.1"/>
</dbReference>
<protein>
    <submittedName>
        <fullName evidence="3">Copper chaperone</fullName>
    </submittedName>
</protein>
<sequence length="122" mass="13823">MSKKTLLIIAILFIGVSTQAQKKNKNAKITFEVNGICEMCKDRIEKAVLKTKGVKFCSWSIETHQLSLIMDERKVDELTIHKNIAAVGHDTKKVKATDEAYNNLHGCCKYDRVNPQYGTQDH</sequence>
<dbReference type="AlphaFoldDB" id="A0A4Y8ANV0"/>
<evidence type="ECO:0000259" key="2">
    <source>
        <dbReference type="Pfam" id="PF00403"/>
    </source>
</evidence>
<keyword evidence="4" id="KW-1185">Reference proteome</keyword>